<proteinExistence type="predicted"/>
<dbReference type="Proteomes" id="UP000835052">
    <property type="component" value="Unassembled WGS sequence"/>
</dbReference>
<feature type="region of interest" description="Disordered" evidence="1">
    <location>
        <begin position="1"/>
        <end position="22"/>
    </location>
</feature>
<protein>
    <submittedName>
        <fullName evidence="2">Uncharacterized protein</fullName>
    </submittedName>
</protein>
<sequence>MTRPIDQAHQRRHLSGWPTPPRRRQISQAYSNLLVGSELTIPLADCWENGAPNEKVTVGGLFARPHYGCWSTLITPSSVIVLGQTQQVDGGRRRLPCHIGSIRRKKTPPSGVRHPSTDGRPAGGGTKHGIPVMPTAALRGVFGRFEALEEVMWMIEAFGSMTNYSDLGNANGTRIGRVGAYLVTTLVASALLSDP</sequence>
<evidence type="ECO:0000256" key="1">
    <source>
        <dbReference type="SAM" id="MobiDB-lite"/>
    </source>
</evidence>
<dbReference type="EMBL" id="CAJGYM010000210">
    <property type="protein sequence ID" value="CAD6199867.1"/>
    <property type="molecule type" value="Genomic_DNA"/>
</dbReference>
<dbReference type="AlphaFoldDB" id="A0A8S1HWN9"/>
<feature type="region of interest" description="Disordered" evidence="1">
    <location>
        <begin position="102"/>
        <end position="130"/>
    </location>
</feature>
<name>A0A8S1HWN9_9PELO</name>
<evidence type="ECO:0000313" key="3">
    <source>
        <dbReference type="Proteomes" id="UP000835052"/>
    </source>
</evidence>
<accession>A0A8S1HWN9</accession>
<organism evidence="2 3">
    <name type="scientific">Caenorhabditis auriculariae</name>
    <dbReference type="NCBI Taxonomy" id="2777116"/>
    <lineage>
        <taxon>Eukaryota</taxon>
        <taxon>Metazoa</taxon>
        <taxon>Ecdysozoa</taxon>
        <taxon>Nematoda</taxon>
        <taxon>Chromadorea</taxon>
        <taxon>Rhabditida</taxon>
        <taxon>Rhabditina</taxon>
        <taxon>Rhabditomorpha</taxon>
        <taxon>Rhabditoidea</taxon>
        <taxon>Rhabditidae</taxon>
        <taxon>Peloderinae</taxon>
        <taxon>Caenorhabditis</taxon>
    </lineage>
</organism>
<gene>
    <name evidence="2" type="ORF">CAUJ_LOCUS15766</name>
</gene>
<evidence type="ECO:0000313" key="2">
    <source>
        <dbReference type="EMBL" id="CAD6199867.1"/>
    </source>
</evidence>
<keyword evidence="3" id="KW-1185">Reference proteome</keyword>
<comment type="caution">
    <text evidence="2">The sequence shown here is derived from an EMBL/GenBank/DDBJ whole genome shotgun (WGS) entry which is preliminary data.</text>
</comment>
<reference evidence="2" key="1">
    <citation type="submission" date="2020-10" db="EMBL/GenBank/DDBJ databases">
        <authorList>
            <person name="Kikuchi T."/>
        </authorList>
    </citation>
    <scope>NUCLEOTIDE SEQUENCE</scope>
    <source>
        <strain evidence="2">NKZ352</strain>
    </source>
</reference>